<evidence type="ECO:0000256" key="7">
    <source>
        <dbReference type="RuleBase" id="RU000320"/>
    </source>
</evidence>
<dbReference type="InterPro" id="IPR003918">
    <property type="entry name" value="NADH_UbQ_OxRdtase"/>
</dbReference>
<feature type="transmembrane region" description="Helical" evidence="8">
    <location>
        <begin position="185"/>
        <end position="201"/>
    </location>
</feature>
<name>A0ABV7ESM1_9GAMM</name>
<organism evidence="10 11">
    <name type="scientific">Salinisphaera aquimarina</name>
    <dbReference type="NCBI Taxonomy" id="2094031"/>
    <lineage>
        <taxon>Bacteria</taxon>
        <taxon>Pseudomonadati</taxon>
        <taxon>Pseudomonadota</taxon>
        <taxon>Gammaproteobacteria</taxon>
        <taxon>Salinisphaerales</taxon>
        <taxon>Salinisphaeraceae</taxon>
        <taxon>Salinisphaera</taxon>
    </lineage>
</organism>
<gene>
    <name evidence="10" type="ORF">ACFOSU_12915</name>
</gene>
<dbReference type="InterPro" id="IPR001750">
    <property type="entry name" value="ND/Mrp_TM"/>
</dbReference>
<dbReference type="Pfam" id="PF00361">
    <property type="entry name" value="Proton_antipo_M"/>
    <property type="match status" value="1"/>
</dbReference>
<dbReference type="NCBIfam" id="NF009310">
    <property type="entry name" value="PRK12668.1"/>
    <property type="match status" value="1"/>
</dbReference>
<proteinExistence type="predicted"/>
<feature type="transmembrane region" description="Helical" evidence="8">
    <location>
        <begin position="335"/>
        <end position="353"/>
    </location>
</feature>
<keyword evidence="3 7" id="KW-0812">Transmembrane</keyword>
<feature type="transmembrane region" description="Helical" evidence="8">
    <location>
        <begin position="67"/>
        <end position="87"/>
    </location>
</feature>
<protein>
    <submittedName>
        <fullName evidence="10">Na(+)/H(+) antiporter subunit D</fullName>
    </submittedName>
</protein>
<feature type="transmembrane region" description="Helical" evidence="8">
    <location>
        <begin position="94"/>
        <end position="112"/>
    </location>
</feature>
<dbReference type="RefSeq" id="WP_380690266.1">
    <property type="nucleotide sequence ID" value="NZ_JBHRSS010000006.1"/>
</dbReference>
<feature type="transmembrane region" description="Helical" evidence="8">
    <location>
        <begin position="537"/>
        <end position="561"/>
    </location>
</feature>
<evidence type="ECO:0000313" key="10">
    <source>
        <dbReference type="EMBL" id="MFC3104785.1"/>
    </source>
</evidence>
<sequence length="563" mass="61192">MPAWLNSPAILLMAAGCLQPLLPYRARMAVLLGTPIACLVWLWNIPMGTQTHMALLEYTLVPMRVDGLAFTFATIFLVAAFLSGLYMVHTRSRLEPAAALLYAGSAIGAVLAGDLITLFLFWEVTAISSAMLLVIRGLRDAMIVARRYLLVQVGSGLLLMAGAAIHIEATGDVGFNHIGLDVPGGWLIFLAFGVKAAFPLLHNWLQDAYPAASATGTVVLSAFTTKMAIYALARGFAGTDLLIPIGATMTLFPILYAMLENDLRRVLSYSLNVQLGFMVVGVGIGTQLAINGAAAHAVTHILYKALLFMSIGAVLRQTGHVRATELGGLARQMPWTTAFCVIGAASISAFPFMAGFVSKSLILSAVAHEHWPVTWVVLTAASAGALLYVGIKIPYFAFFAPNDQIKCEEPPRNMQIAMGITAAGCLVLGFFPSLLYSILPYPVDYQPYTFSHIVTQMQLLAFSALVFWLAWRAGLYPRPLRAVHLDSDWIYRRVLPRFGHVVERLYSAAVAKFGSGAGQLTGLGMARLRLRYDSAGVLSRTWSTGWMVLWVAILLALYLVFYY</sequence>
<evidence type="ECO:0000256" key="2">
    <source>
        <dbReference type="ARBA" id="ARBA00022475"/>
    </source>
</evidence>
<feature type="transmembrane region" description="Helical" evidence="8">
    <location>
        <begin position="241"/>
        <end position="259"/>
    </location>
</feature>
<feature type="domain" description="NADH:quinone oxidoreductase/Mrp antiporter transmembrane" evidence="9">
    <location>
        <begin position="112"/>
        <end position="379"/>
    </location>
</feature>
<dbReference type="InterPro" id="IPR052175">
    <property type="entry name" value="ComplexI-like_HydComp"/>
</dbReference>
<evidence type="ECO:0000256" key="3">
    <source>
        <dbReference type="ARBA" id="ARBA00022692"/>
    </source>
</evidence>
<keyword evidence="4 8" id="KW-1133">Transmembrane helix</keyword>
<keyword evidence="11" id="KW-1185">Reference proteome</keyword>
<evidence type="ECO:0000256" key="4">
    <source>
        <dbReference type="ARBA" id="ARBA00022989"/>
    </source>
</evidence>
<evidence type="ECO:0000313" key="11">
    <source>
        <dbReference type="Proteomes" id="UP001595462"/>
    </source>
</evidence>
<keyword evidence="5" id="KW-0560">Oxidoreductase</keyword>
<feature type="transmembrane region" description="Helical" evidence="8">
    <location>
        <begin position="271"/>
        <end position="290"/>
    </location>
</feature>
<feature type="transmembrane region" description="Helical" evidence="8">
    <location>
        <begin position="416"/>
        <end position="438"/>
    </location>
</feature>
<feature type="transmembrane region" description="Helical" evidence="8">
    <location>
        <begin position="29"/>
        <end position="47"/>
    </location>
</feature>
<dbReference type="EMBL" id="JBHRSS010000006">
    <property type="protein sequence ID" value="MFC3104785.1"/>
    <property type="molecule type" value="Genomic_DNA"/>
</dbReference>
<dbReference type="PRINTS" id="PR01437">
    <property type="entry name" value="NUOXDRDTASE4"/>
</dbReference>
<keyword evidence="2" id="KW-1003">Cell membrane</keyword>
<feature type="transmembrane region" description="Helical" evidence="8">
    <location>
        <begin position="147"/>
        <end position="165"/>
    </location>
</feature>
<evidence type="ECO:0000256" key="8">
    <source>
        <dbReference type="SAM" id="Phobius"/>
    </source>
</evidence>
<evidence type="ECO:0000256" key="1">
    <source>
        <dbReference type="ARBA" id="ARBA00004651"/>
    </source>
</evidence>
<evidence type="ECO:0000259" key="9">
    <source>
        <dbReference type="Pfam" id="PF00361"/>
    </source>
</evidence>
<dbReference type="PANTHER" id="PTHR42682">
    <property type="entry name" value="HYDROGENASE-4 COMPONENT F"/>
    <property type="match status" value="1"/>
</dbReference>
<evidence type="ECO:0000256" key="5">
    <source>
        <dbReference type="ARBA" id="ARBA00023002"/>
    </source>
</evidence>
<reference evidence="11" key="1">
    <citation type="journal article" date="2019" name="Int. J. Syst. Evol. Microbiol.">
        <title>The Global Catalogue of Microorganisms (GCM) 10K type strain sequencing project: providing services to taxonomists for standard genome sequencing and annotation.</title>
        <authorList>
            <consortium name="The Broad Institute Genomics Platform"/>
            <consortium name="The Broad Institute Genome Sequencing Center for Infectious Disease"/>
            <person name="Wu L."/>
            <person name="Ma J."/>
        </authorList>
    </citation>
    <scope>NUCLEOTIDE SEQUENCE [LARGE SCALE GENOMIC DNA]</scope>
    <source>
        <strain evidence="11">KCTC 52640</strain>
    </source>
</reference>
<keyword evidence="6 8" id="KW-0472">Membrane</keyword>
<dbReference type="PANTHER" id="PTHR42682:SF4">
    <property type="entry name" value="NADH-UBIQUINONE_PLASTOQUINONE"/>
    <property type="match status" value="1"/>
</dbReference>
<feature type="transmembrane region" description="Helical" evidence="8">
    <location>
        <begin position="373"/>
        <end position="395"/>
    </location>
</feature>
<dbReference type="Proteomes" id="UP001595462">
    <property type="component" value="Unassembled WGS sequence"/>
</dbReference>
<feature type="transmembrane region" description="Helical" evidence="8">
    <location>
        <begin position="296"/>
        <end position="315"/>
    </location>
</feature>
<comment type="caution">
    <text evidence="10">The sequence shown here is derived from an EMBL/GenBank/DDBJ whole genome shotgun (WGS) entry which is preliminary data.</text>
</comment>
<accession>A0ABV7ESM1</accession>
<comment type="subcellular location">
    <subcellularLocation>
        <location evidence="1">Cell membrane</location>
        <topology evidence="1">Multi-pass membrane protein</topology>
    </subcellularLocation>
    <subcellularLocation>
        <location evidence="7">Membrane</location>
        <topology evidence="7">Multi-pass membrane protein</topology>
    </subcellularLocation>
</comment>
<evidence type="ECO:0000256" key="6">
    <source>
        <dbReference type="ARBA" id="ARBA00023136"/>
    </source>
</evidence>
<feature type="transmembrane region" description="Helical" evidence="8">
    <location>
        <begin position="450"/>
        <end position="471"/>
    </location>
</feature>
<feature type="transmembrane region" description="Helical" evidence="8">
    <location>
        <begin position="208"/>
        <end position="229"/>
    </location>
</feature>